<feature type="non-terminal residue" evidence="2">
    <location>
        <position position="1"/>
    </location>
</feature>
<protein>
    <submittedName>
        <fullName evidence="2">Uncharacterized protein</fullName>
    </submittedName>
</protein>
<proteinExistence type="predicted"/>
<evidence type="ECO:0000313" key="3">
    <source>
        <dbReference type="Proteomes" id="UP000663848"/>
    </source>
</evidence>
<dbReference type="AlphaFoldDB" id="A0A822DP48"/>
<evidence type="ECO:0000256" key="1">
    <source>
        <dbReference type="SAM" id="MobiDB-lite"/>
    </source>
</evidence>
<evidence type="ECO:0000313" key="2">
    <source>
        <dbReference type="EMBL" id="CAF5075478.1"/>
    </source>
</evidence>
<comment type="caution">
    <text evidence="2">The sequence shown here is derived from an EMBL/GenBank/DDBJ whole genome shotgun (WGS) entry which is preliminary data.</text>
</comment>
<dbReference type="EMBL" id="CAJOBR010062458">
    <property type="protein sequence ID" value="CAF5075478.1"/>
    <property type="molecule type" value="Genomic_DNA"/>
</dbReference>
<dbReference type="Proteomes" id="UP000663848">
    <property type="component" value="Unassembled WGS sequence"/>
</dbReference>
<name>A0A822DP48_9BILA</name>
<reference evidence="2" key="1">
    <citation type="submission" date="2021-02" db="EMBL/GenBank/DDBJ databases">
        <authorList>
            <person name="Nowell W R."/>
        </authorList>
    </citation>
    <scope>NUCLEOTIDE SEQUENCE</scope>
</reference>
<gene>
    <name evidence="2" type="ORF">QYT958_LOCUS43566</name>
</gene>
<sequence length="28" mass="2811">MPGLRGDPGFPGEPGQPSYGLKGGRGEP</sequence>
<feature type="region of interest" description="Disordered" evidence="1">
    <location>
        <begin position="1"/>
        <end position="28"/>
    </location>
</feature>
<accession>A0A822DP48</accession>
<organism evidence="2 3">
    <name type="scientific">Rotaria socialis</name>
    <dbReference type="NCBI Taxonomy" id="392032"/>
    <lineage>
        <taxon>Eukaryota</taxon>
        <taxon>Metazoa</taxon>
        <taxon>Spiralia</taxon>
        <taxon>Gnathifera</taxon>
        <taxon>Rotifera</taxon>
        <taxon>Eurotatoria</taxon>
        <taxon>Bdelloidea</taxon>
        <taxon>Philodinida</taxon>
        <taxon>Philodinidae</taxon>
        <taxon>Rotaria</taxon>
    </lineage>
</organism>